<keyword evidence="6" id="KW-0406">Ion transport</keyword>
<feature type="transmembrane region" description="Helical" evidence="8">
    <location>
        <begin position="223"/>
        <end position="244"/>
    </location>
</feature>
<keyword evidence="7 8" id="KW-0472">Membrane</keyword>
<evidence type="ECO:0000256" key="3">
    <source>
        <dbReference type="ARBA" id="ARBA00022475"/>
    </source>
</evidence>
<proteinExistence type="predicted"/>
<dbReference type="Pfam" id="PF02386">
    <property type="entry name" value="TrkH"/>
    <property type="match status" value="1"/>
</dbReference>
<feature type="transmembrane region" description="Helical" evidence="8">
    <location>
        <begin position="312"/>
        <end position="330"/>
    </location>
</feature>
<evidence type="ECO:0000313" key="9">
    <source>
        <dbReference type="EMBL" id="BET38328.1"/>
    </source>
</evidence>
<accession>A0ABN7BU98</accession>
<feature type="transmembrane region" description="Helical" evidence="8">
    <location>
        <begin position="177"/>
        <end position="198"/>
    </location>
</feature>
<protein>
    <submittedName>
        <fullName evidence="9">Potassium transporter TrkG</fullName>
    </submittedName>
</protein>
<dbReference type="PANTHER" id="PTHR32024">
    <property type="entry name" value="TRK SYSTEM POTASSIUM UPTAKE PROTEIN TRKG-RELATED"/>
    <property type="match status" value="1"/>
</dbReference>
<feature type="transmembrane region" description="Helical" evidence="8">
    <location>
        <begin position="351"/>
        <end position="371"/>
    </location>
</feature>
<evidence type="ECO:0000256" key="5">
    <source>
        <dbReference type="ARBA" id="ARBA00022989"/>
    </source>
</evidence>
<feature type="transmembrane region" description="Helical" evidence="8">
    <location>
        <begin position="142"/>
        <end position="165"/>
    </location>
</feature>
<keyword evidence="10" id="KW-1185">Reference proteome</keyword>
<gene>
    <name evidence="9" type="ORF">SAP269_09170</name>
</gene>
<evidence type="ECO:0000313" key="10">
    <source>
        <dbReference type="Proteomes" id="UP001473424"/>
    </source>
</evidence>
<feature type="transmembrane region" description="Helical" evidence="8">
    <location>
        <begin position="41"/>
        <end position="70"/>
    </location>
</feature>
<dbReference type="InterPro" id="IPR003445">
    <property type="entry name" value="Cat_transpt"/>
</dbReference>
<dbReference type="Proteomes" id="UP001473424">
    <property type="component" value="Chromosome"/>
</dbReference>
<dbReference type="EMBL" id="AP028955">
    <property type="protein sequence ID" value="BET38328.1"/>
    <property type="molecule type" value="Genomic_DNA"/>
</dbReference>
<evidence type="ECO:0000256" key="8">
    <source>
        <dbReference type="SAM" id="Phobius"/>
    </source>
</evidence>
<feature type="transmembrane region" description="Helical" evidence="8">
    <location>
        <begin position="100"/>
        <end position="122"/>
    </location>
</feature>
<feature type="transmembrane region" description="Helical" evidence="8">
    <location>
        <begin position="410"/>
        <end position="435"/>
    </location>
</feature>
<dbReference type="PANTHER" id="PTHR32024:SF1">
    <property type="entry name" value="KTR SYSTEM POTASSIUM UPTAKE PROTEIN B"/>
    <property type="match status" value="1"/>
</dbReference>
<evidence type="ECO:0000256" key="2">
    <source>
        <dbReference type="ARBA" id="ARBA00022448"/>
    </source>
</evidence>
<organism evidence="9 10">
    <name type="scientific">Spiroplasma ixodetis</name>
    <dbReference type="NCBI Taxonomy" id="2141"/>
    <lineage>
        <taxon>Bacteria</taxon>
        <taxon>Bacillati</taxon>
        <taxon>Mycoplasmatota</taxon>
        <taxon>Mollicutes</taxon>
        <taxon>Entomoplasmatales</taxon>
        <taxon>Spiroplasmataceae</taxon>
        <taxon>Spiroplasma</taxon>
    </lineage>
</organism>
<evidence type="ECO:0000256" key="4">
    <source>
        <dbReference type="ARBA" id="ARBA00022692"/>
    </source>
</evidence>
<reference evidence="10" key="1">
    <citation type="journal article" date="2024" name="FEMS Microbiol. Lett.">
        <title>Genomic insights into Spiroplasma endosymbionts that induce male-killing and protective phenotypes in the pea aphid.</title>
        <authorList>
            <person name="Arai H."/>
            <person name="Legeai F."/>
            <person name="Kageyama D."/>
            <person name="Sugio A."/>
            <person name="Simon J.C."/>
        </authorList>
    </citation>
    <scope>NUCLEOTIDE SEQUENCE [LARGE SCALE GENOMIC DNA]</scope>
    <source>
        <strain evidence="10">sAp269</strain>
    </source>
</reference>
<evidence type="ECO:0000256" key="1">
    <source>
        <dbReference type="ARBA" id="ARBA00004651"/>
    </source>
</evidence>
<keyword evidence="4 8" id="KW-0812">Transmembrane</keyword>
<keyword evidence="2" id="KW-0813">Transport</keyword>
<sequence length="453" mass="50718">MTPIATTKGRWNFLPTLFTASSAFSDTGLIVKSTANDFTFFGQFIILILIKFGGIGLITVKLAILSLFVFNRHTSLRERLLMQGERGSNKLGTTIDVLKIGIIVMTITEFLGAIVLFLYFYFVPISGIEYGLNNNTGYYNHILLALWSGIFHSISAVNNAGFDIVGITSLEPFQSDYFVQLIFIIEFVIGGIGFPVYYDLYHWIKSKTHGKKFRFSLFTKLTLITYFLVAILGVSSVMFIEYFSRNVITPSRQERIFKNLSTSDAIMAVFFNTMSTRNAGYYTVDLNKFHLASQMIQSLMMWIGSSPASTDGGIRMTTLAIIILTIFNIARGRNDVFVFKRKIPNQTVRMSFIFGALGFILVFVSVMIITIENVFITDNSDMTFAQVIFDVSSPFGTTGLSLFDNSKLGIFSQLSLIFVMFVGQLGVSTTVLAWSDRKSKPTISRVEENVLIG</sequence>
<keyword evidence="3" id="KW-1003">Cell membrane</keyword>
<keyword evidence="5 8" id="KW-1133">Transmembrane helix</keyword>
<comment type="subcellular location">
    <subcellularLocation>
        <location evidence="1">Cell membrane</location>
        <topology evidence="1">Multi-pass membrane protein</topology>
    </subcellularLocation>
</comment>
<name>A0ABN7BU98_9MOLU</name>
<evidence type="ECO:0000256" key="6">
    <source>
        <dbReference type="ARBA" id="ARBA00023065"/>
    </source>
</evidence>
<evidence type="ECO:0000256" key="7">
    <source>
        <dbReference type="ARBA" id="ARBA00023136"/>
    </source>
</evidence>